<keyword evidence="3" id="KW-1185">Reference proteome</keyword>
<evidence type="ECO:0000313" key="2">
    <source>
        <dbReference type="EMBL" id="BAT07188.1"/>
    </source>
</evidence>
<dbReference type="InParanoid" id="A0A0P0XKV5"/>
<evidence type="ECO:0000256" key="1">
    <source>
        <dbReference type="SAM" id="MobiDB-lite"/>
    </source>
</evidence>
<accession>A0A0P0XKV5</accession>
<dbReference type="PaxDb" id="39947-A0A0P0XKV5"/>
<feature type="compositionally biased region" description="Low complexity" evidence="1">
    <location>
        <begin position="9"/>
        <end position="20"/>
    </location>
</feature>
<name>A0A0P0XKV5_ORYSJ</name>
<protein>
    <submittedName>
        <fullName evidence="2">Os09g0274100 protein</fullName>
    </submittedName>
</protein>
<dbReference type="Gramene" id="Os09t0274100-01">
    <property type="protein sequence ID" value="Os09t0274100-01"/>
    <property type="gene ID" value="Os09g0274100"/>
</dbReference>
<reference evidence="2 3" key="3">
    <citation type="journal article" date="2013" name="Rice">
        <title>Improvement of the Oryza sativa Nipponbare reference genome using next generation sequence and optical map data.</title>
        <authorList>
            <person name="Kawahara Y."/>
            <person name="de la Bastide M."/>
            <person name="Hamilton J.P."/>
            <person name="Kanamori H."/>
            <person name="McCombie W.R."/>
            <person name="Ouyang S."/>
            <person name="Schwartz D.C."/>
            <person name="Tanaka T."/>
            <person name="Wu J."/>
            <person name="Zhou S."/>
            <person name="Childs K.L."/>
            <person name="Davidson R.M."/>
            <person name="Lin H."/>
            <person name="Quesada-Ocampo L."/>
            <person name="Vaillancourt B."/>
            <person name="Sakai H."/>
            <person name="Lee S.S."/>
            <person name="Kim J."/>
            <person name="Numa H."/>
            <person name="Itoh T."/>
            <person name="Buell C.R."/>
            <person name="Matsumoto T."/>
        </authorList>
    </citation>
    <scope>NUCLEOTIDE SEQUENCE [LARGE SCALE GENOMIC DNA]</scope>
    <source>
        <strain evidence="3">cv. Nipponbare</strain>
    </source>
</reference>
<dbReference type="Proteomes" id="UP000059680">
    <property type="component" value="Chromosome 9"/>
</dbReference>
<feature type="region of interest" description="Disordered" evidence="1">
    <location>
        <begin position="1"/>
        <end position="58"/>
    </location>
</feature>
<proteinExistence type="predicted"/>
<evidence type="ECO:0000313" key="3">
    <source>
        <dbReference type="Proteomes" id="UP000059680"/>
    </source>
</evidence>
<dbReference type="AlphaFoldDB" id="A0A0P0XKV5"/>
<feature type="non-terminal residue" evidence="2">
    <location>
        <position position="1"/>
    </location>
</feature>
<gene>
    <name evidence="2" type="ordered locus">Os09g0274100</name>
    <name evidence="2" type="ORF">OSNPB_090274100</name>
</gene>
<reference evidence="3" key="1">
    <citation type="journal article" date="2005" name="Nature">
        <title>The map-based sequence of the rice genome.</title>
        <authorList>
            <consortium name="International rice genome sequencing project (IRGSP)"/>
            <person name="Matsumoto T."/>
            <person name="Wu J."/>
            <person name="Kanamori H."/>
            <person name="Katayose Y."/>
            <person name="Fujisawa M."/>
            <person name="Namiki N."/>
            <person name="Mizuno H."/>
            <person name="Yamamoto K."/>
            <person name="Antonio B.A."/>
            <person name="Baba T."/>
            <person name="Sakata K."/>
            <person name="Nagamura Y."/>
            <person name="Aoki H."/>
            <person name="Arikawa K."/>
            <person name="Arita K."/>
            <person name="Bito T."/>
            <person name="Chiden Y."/>
            <person name="Fujitsuka N."/>
            <person name="Fukunaka R."/>
            <person name="Hamada M."/>
            <person name="Harada C."/>
            <person name="Hayashi A."/>
            <person name="Hijishita S."/>
            <person name="Honda M."/>
            <person name="Hosokawa S."/>
            <person name="Ichikawa Y."/>
            <person name="Idonuma A."/>
            <person name="Iijima M."/>
            <person name="Ikeda M."/>
            <person name="Ikeno M."/>
            <person name="Ito K."/>
            <person name="Ito S."/>
            <person name="Ito T."/>
            <person name="Ito Y."/>
            <person name="Ito Y."/>
            <person name="Iwabuchi A."/>
            <person name="Kamiya K."/>
            <person name="Karasawa W."/>
            <person name="Kurita K."/>
            <person name="Katagiri S."/>
            <person name="Kikuta A."/>
            <person name="Kobayashi H."/>
            <person name="Kobayashi N."/>
            <person name="Machita K."/>
            <person name="Maehara T."/>
            <person name="Masukawa M."/>
            <person name="Mizubayashi T."/>
            <person name="Mukai Y."/>
            <person name="Nagasaki H."/>
            <person name="Nagata Y."/>
            <person name="Naito S."/>
            <person name="Nakashima M."/>
            <person name="Nakama Y."/>
            <person name="Nakamichi Y."/>
            <person name="Nakamura M."/>
            <person name="Meguro A."/>
            <person name="Negishi M."/>
            <person name="Ohta I."/>
            <person name="Ohta T."/>
            <person name="Okamoto M."/>
            <person name="Ono N."/>
            <person name="Saji S."/>
            <person name="Sakaguchi M."/>
            <person name="Sakai K."/>
            <person name="Shibata M."/>
            <person name="Shimokawa T."/>
            <person name="Song J."/>
            <person name="Takazaki Y."/>
            <person name="Terasawa K."/>
            <person name="Tsugane M."/>
            <person name="Tsuji K."/>
            <person name="Ueda S."/>
            <person name="Waki K."/>
            <person name="Yamagata H."/>
            <person name="Yamamoto M."/>
            <person name="Yamamoto S."/>
            <person name="Yamane H."/>
            <person name="Yoshiki S."/>
            <person name="Yoshihara R."/>
            <person name="Yukawa K."/>
            <person name="Zhong H."/>
            <person name="Yano M."/>
            <person name="Yuan Q."/>
            <person name="Ouyang S."/>
            <person name="Liu J."/>
            <person name="Jones K.M."/>
            <person name="Gansberger K."/>
            <person name="Moffat K."/>
            <person name="Hill J."/>
            <person name="Bera J."/>
            <person name="Fadrosh D."/>
            <person name="Jin S."/>
            <person name="Johri S."/>
            <person name="Kim M."/>
            <person name="Overton L."/>
            <person name="Reardon M."/>
            <person name="Tsitrin T."/>
            <person name="Vuong H."/>
            <person name="Weaver B."/>
            <person name="Ciecko A."/>
            <person name="Tallon L."/>
            <person name="Jackson J."/>
            <person name="Pai G."/>
            <person name="Aken S.V."/>
            <person name="Utterback T."/>
            <person name="Reidmuller S."/>
            <person name="Feldblyum T."/>
            <person name="Hsiao J."/>
            <person name="Zismann V."/>
            <person name="Iobst S."/>
            <person name="de Vazeille A.R."/>
            <person name="Buell C.R."/>
            <person name="Ying K."/>
            <person name="Li Y."/>
            <person name="Lu T."/>
            <person name="Huang Y."/>
            <person name="Zhao Q."/>
            <person name="Feng Q."/>
            <person name="Zhang L."/>
            <person name="Zhu J."/>
            <person name="Weng Q."/>
            <person name="Mu J."/>
            <person name="Lu Y."/>
            <person name="Fan D."/>
            <person name="Liu Y."/>
            <person name="Guan J."/>
            <person name="Zhang Y."/>
            <person name="Yu S."/>
            <person name="Liu X."/>
            <person name="Zhang Y."/>
            <person name="Hong G."/>
            <person name="Han B."/>
            <person name="Choisne N."/>
            <person name="Demange N."/>
            <person name="Orjeda G."/>
            <person name="Samain S."/>
            <person name="Cattolico L."/>
            <person name="Pelletier E."/>
            <person name="Couloux A."/>
            <person name="Segurens B."/>
            <person name="Wincker P."/>
            <person name="D'Hont A."/>
            <person name="Scarpelli C."/>
            <person name="Weissenbach J."/>
            <person name="Salanoubat M."/>
            <person name="Quetier F."/>
            <person name="Yu Y."/>
            <person name="Kim H.R."/>
            <person name="Rambo T."/>
            <person name="Currie J."/>
            <person name="Collura K."/>
            <person name="Luo M."/>
            <person name="Yang T."/>
            <person name="Ammiraju J.S.S."/>
            <person name="Engler F."/>
            <person name="Soderlund C."/>
            <person name="Wing R.A."/>
            <person name="Palmer L.E."/>
            <person name="de la Bastide M."/>
            <person name="Spiegel L."/>
            <person name="Nascimento L."/>
            <person name="Zutavern T."/>
            <person name="O'Shaughnessy A."/>
            <person name="Dike S."/>
            <person name="Dedhia N."/>
            <person name="Preston R."/>
            <person name="Balija V."/>
            <person name="McCombie W.R."/>
            <person name="Chow T."/>
            <person name="Chen H."/>
            <person name="Chung M."/>
            <person name="Chen C."/>
            <person name="Shaw J."/>
            <person name="Wu H."/>
            <person name="Hsiao K."/>
            <person name="Chao Y."/>
            <person name="Chu M."/>
            <person name="Cheng C."/>
            <person name="Hour A."/>
            <person name="Lee P."/>
            <person name="Lin S."/>
            <person name="Lin Y."/>
            <person name="Liou J."/>
            <person name="Liu S."/>
            <person name="Hsing Y."/>
            <person name="Raghuvanshi S."/>
            <person name="Mohanty A."/>
            <person name="Bharti A.K."/>
            <person name="Gaur A."/>
            <person name="Gupta V."/>
            <person name="Kumar D."/>
            <person name="Ravi V."/>
            <person name="Vij S."/>
            <person name="Kapur A."/>
            <person name="Khurana P."/>
            <person name="Khurana P."/>
            <person name="Khurana J.P."/>
            <person name="Tyagi A.K."/>
            <person name="Gaikwad K."/>
            <person name="Singh A."/>
            <person name="Dalal V."/>
            <person name="Srivastava S."/>
            <person name="Dixit A."/>
            <person name="Pal A.K."/>
            <person name="Ghazi I.A."/>
            <person name="Yadav M."/>
            <person name="Pandit A."/>
            <person name="Bhargava A."/>
            <person name="Sureshbabu K."/>
            <person name="Batra K."/>
            <person name="Sharma T.R."/>
            <person name="Mohapatra T."/>
            <person name="Singh N.K."/>
            <person name="Messing J."/>
            <person name="Nelson A.B."/>
            <person name="Fuks G."/>
            <person name="Kavchok S."/>
            <person name="Keizer G."/>
            <person name="Linton E."/>
            <person name="Llaca V."/>
            <person name="Song R."/>
            <person name="Tanyolac B."/>
            <person name="Young S."/>
            <person name="Ho-Il K."/>
            <person name="Hahn J.H."/>
            <person name="Sangsakoo G."/>
            <person name="Vanavichit A."/>
            <person name="de Mattos Luiz.A.T."/>
            <person name="Zimmer P.D."/>
            <person name="Malone G."/>
            <person name="Dellagostin O."/>
            <person name="de Oliveira A.C."/>
            <person name="Bevan M."/>
            <person name="Bancroft I."/>
            <person name="Minx P."/>
            <person name="Cordum H."/>
            <person name="Wilson R."/>
            <person name="Cheng Z."/>
            <person name="Jin W."/>
            <person name="Jiang J."/>
            <person name="Leong S.A."/>
            <person name="Iwama H."/>
            <person name="Gojobori T."/>
            <person name="Itoh T."/>
            <person name="Niimura Y."/>
            <person name="Fujii Y."/>
            <person name="Habara T."/>
            <person name="Sakai H."/>
            <person name="Sato Y."/>
            <person name="Wilson G."/>
            <person name="Kumar K."/>
            <person name="McCouch S."/>
            <person name="Juretic N."/>
            <person name="Hoen D."/>
            <person name="Wright S."/>
            <person name="Bruskiewich R."/>
            <person name="Bureau T."/>
            <person name="Miyao A."/>
            <person name="Hirochika H."/>
            <person name="Nishikawa T."/>
            <person name="Kadowaki K."/>
            <person name="Sugiura M."/>
            <person name="Burr B."/>
            <person name="Sasaki T."/>
        </authorList>
    </citation>
    <scope>NUCLEOTIDE SEQUENCE [LARGE SCALE GENOMIC DNA]</scope>
    <source>
        <strain evidence="3">cv. Nipponbare</strain>
    </source>
</reference>
<reference evidence="2 3" key="2">
    <citation type="journal article" date="2013" name="Plant Cell Physiol.">
        <title>Rice Annotation Project Database (RAP-DB): an integrative and interactive database for rice genomics.</title>
        <authorList>
            <person name="Sakai H."/>
            <person name="Lee S.S."/>
            <person name="Tanaka T."/>
            <person name="Numa H."/>
            <person name="Kim J."/>
            <person name="Kawahara Y."/>
            <person name="Wakimoto H."/>
            <person name="Yang C.C."/>
            <person name="Iwamoto M."/>
            <person name="Abe T."/>
            <person name="Yamada Y."/>
            <person name="Muto A."/>
            <person name="Inokuchi H."/>
            <person name="Ikemura T."/>
            <person name="Matsumoto T."/>
            <person name="Sasaki T."/>
            <person name="Itoh T."/>
        </authorList>
    </citation>
    <scope>NUCLEOTIDE SEQUENCE [LARGE SCALE GENOMIC DNA]</scope>
    <source>
        <strain evidence="3">cv. Nipponbare</strain>
    </source>
</reference>
<dbReference type="EMBL" id="AP014965">
    <property type="protein sequence ID" value="BAT07188.1"/>
    <property type="molecule type" value="Genomic_DNA"/>
</dbReference>
<organism evidence="2 3">
    <name type="scientific">Oryza sativa subsp. japonica</name>
    <name type="common">Rice</name>
    <dbReference type="NCBI Taxonomy" id="39947"/>
    <lineage>
        <taxon>Eukaryota</taxon>
        <taxon>Viridiplantae</taxon>
        <taxon>Streptophyta</taxon>
        <taxon>Embryophyta</taxon>
        <taxon>Tracheophyta</taxon>
        <taxon>Spermatophyta</taxon>
        <taxon>Magnoliopsida</taxon>
        <taxon>Liliopsida</taxon>
        <taxon>Poales</taxon>
        <taxon>Poaceae</taxon>
        <taxon>BOP clade</taxon>
        <taxon>Oryzoideae</taxon>
        <taxon>Oryzeae</taxon>
        <taxon>Oryzinae</taxon>
        <taxon>Oryza</taxon>
        <taxon>Oryza sativa</taxon>
    </lineage>
</organism>
<sequence>SLQNRVRPRSCASPRRSPSSGWEARRREWGGTSVAAATRPRSRASPRRSASSGWEARHREWGGTRRVEEAAVLLPAVGNTLRPRRTSNFGGLDSLMEFSVRARTGWPPTSSPARGDTAAWLRTMENAALFPVPARCLWKCPRGCVVLYCEMPCPCSVVLYCGKCPSPALLPGMMQTPNWK</sequence>